<organism evidence="2 3">
    <name type="scientific">Haloarcula nitratireducens</name>
    <dbReference type="NCBI Taxonomy" id="2487749"/>
    <lineage>
        <taxon>Archaea</taxon>
        <taxon>Methanobacteriati</taxon>
        <taxon>Methanobacteriota</taxon>
        <taxon>Stenosarchaea group</taxon>
        <taxon>Halobacteria</taxon>
        <taxon>Halobacteriales</taxon>
        <taxon>Haloarculaceae</taxon>
        <taxon>Haloarcula</taxon>
    </lineage>
</organism>
<keyword evidence="3" id="KW-1185">Reference proteome</keyword>
<dbReference type="RefSeq" id="WP_220580838.1">
    <property type="nucleotide sequence ID" value="NZ_RKLT01000005.1"/>
</dbReference>
<sequence>MSDSTGDEQLDRIEQGLDALFATEVAKEVIEAVDFEAILADEPAQDPVDVDRLAQAIGRPVGRILASRVIGGSGASGLAKQTLGGEVGSRVASKTFRVAVENVDTQRVTETLVELDEETLPGPTLQEMIGPAIEDSDVFAFDQEDLPEDVDAGSDASGVNDAGGADHTGPLDGTDVGDGTPEE</sequence>
<evidence type="ECO:0000313" key="2">
    <source>
        <dbReference type="EMBL" id="MBX0296223.1"/>
    </source>
</evidence>
<evidence type="ECO:0000256" key="1">
    <source>
        <dbReference type="SAM" id="MobiDB-lite"/>
    </source>
</evidence>
<feature type="compositionally biased region" description="Acidic residues" evidence="1">
    <location>
        <begin position="142"/>
        <end position="152"/>
    </location>
</feature>
<accession>A0AAW4PF40</accession>
<comment type="caution">
    <text evidence="2">The sequence shown here is derived from an EMBL/GenBank/DDBJ whole genome shotgun (WGS) entry which is preliminary data.</text>
</comment>
<protein>
    <submittedName>
        <fullName evidence="2">Uncharacterized protein</fullName>
    </submittedName>
</protein>
<dbReference type="AlphaFoldDB" id="A0AAW4PF40"/>
<gene>
    <name evidence="2" type="ORF">EGH23_15195</name>
</gene>
<name>A0AAW4PF40_9EURY</name>
<proteinExistence type="predicted"/>
<dbReference type="EMBL" id="RKLT01000005">
    <property type="protein sequence ID" value="MBX0296223.1"/>
    <property type="molecule type" value="Genomic_DNA"/>
</dbReference>
<reference evidence="2 3" key="1">
    <citation type="submission" date="2021-06" db="EMBL/GenBank/DDBJ databases">
        <title>Halomicroarcula sp. a new haloarchaeum isolated from saline soil.</title>
        <authorList>
            <person name="Duran-Viseras A."/>
            <person name="Sanchez-Porro C."/>
            <person name="Ventosa A."/>
        </authorList>
    </citation>
    <scope>NUCLEOTIDE SEQUENCE [LARGE SCALE GENOMIC DNA]</scope>
    <source>
        <strain evidence="2 3">F27</strain>
    </source>
</reference>
<feature type="region of interest" description="Disordered" evidence="1">
    <location>
        <begin position="142"/>
        <end position="183"/>
    </location>
</feature>
<dbReference type="Proteomes" id="UP001430455">
    <property type="component" value="Unassembled WGS sequence"/>
</dbReference>
<evidence type="ECO:0000313" key="3">
    <source>
        <dbReference type="Proteomes" id="UP001430455"/>
    </source>
</evidence>